<keyword evidence="3" id="KW-0378">Hydrolase</keyword>
<evidence type="ECO:0000259" key="8">
    <source>
        <dbReference type="Pfam" id="PF05193"/>
    </source>
</evidence>
<dbReference type="Proteomes" id="UP000002139">
    <property type="component" value="Chromosome"/>
</dbReference>
<evidence type="ECO:0000256" key="1">
    <source>
        <dbReference type="ARBA" id="ARBA00007261"/>
    </source>
</evidence>
<dbReference type="Gene3D" id="3.30.830.10">
    <property type="entry name" value="Metalloenzyme, LuxS/M16 peptidase-like"/>
    <property type="match status" value="2"/>
</dbReference>
<evidence type="ECO:0008006" key="11">
    <source>
        <dbReference type="Google" id="ProtNLM"/>
    </source>
</evidence>
<dbReference type="STRING" id="448385.sce2069"/>
<keyword evidence="10" id="KW-1185">Reference proteome</keyword>
<feature type="domain" description="Peptidase M16 C-terminal" evidence="8">
    <location>
        <begin position="275"/>
        <end position="452"/>
    </location>
</feature>
<dbReference type="GO" id="GO:0008237">
    <property type="term" value="F:metallopeptidase activity"/>
    <property type="evidence" value="ECO:0007669"/>
    <property type="project" value="UniProtKB-KW"/>
</dbReference>
<evidence type="ECO:0000256" key="6">
    <source>
        <dbReference type="SAM" id="MobiDB-lite"/>
    </source>
</evidence>
<evidence type="ECO:0000313" key="9">
    <source>
        <dbReference type="EMBL" id="CAN92228.1"/>
    </source>
</evidence>
<evidence type="ECO:0000313" key="10">
    <source>
        <dbReference type="Proteomes" id="UP000002139"/>
    </source>
</evidence>
<evidence type="ECO:0000256" key="3">
    <source>
        <dbReference type="ARBA" id="ARBA00022801"/>
    </source>
</evidence>
<sequence>MLPPACAPPATGATLGLMQTRARHPPLPRSTGPILVAVAAALSLSGPKPAPAAPPEATSSPPKSAPAAAPKAAPPAASAPAPAAAPASAPTAPQSAASQPPKLDIPYTKYTLKNGLTVILHEDRALPMVALNLMVKVGSRFEEPGRTGFAHLFEHLMFMGTRRVPTKQFDAWMEAEGGWNNAWTSEDRTAYHEVAPAHALPLLLWLEADRFSSLADSMDLPKLNAQRDVVRNERRQTSENEPYGKVDLLLPSLMYPEGHPYHHPVIGSHEDLQAATVDDVTTFFRRWYVPNNVSLVVAGDFDAQKTRDLIERFFGGIPERPVPAATTPSPVKLSGVVRETIEDNVNLPKVIMAWHSPAHFAPGDAELDLLATALEQGKASRLYKALVYDKQLAQEVSAVQHSGDLGSTFTVEAIARPGVPLEKVEAAIDAELAKVRDAKVSREELDRAKNQYETAFVTALESVAGRASMLNRYETSKGQPGFVEQDLKRYRDATAESLQAYAKSTLDPNARVILRVVPKGSEEAKKAVTK</sequence>
<dbReference type="InterPro" id="IPR007863">
    <property type="entry name" value="Peptidase_M16_C"/>
</dbReference>
<dbReference type="Pfam" id="PF05193">
    <property type="entry name" value="Peptidase_M16_C"/>
    <property type="match status" value="1"/>
</dbReference>
<accession>A9FV19</accession>
<dbReference type="GO" id="GO:0046872">
    <property type="term" value="F:metal ion binding"/>
    <property type="evidence" value="ECO:0007669"/>
    <property type="project" value="InterPro"/>
</dbReference>
<dbReference type="BioCyc" id="SCEL448385:SCE_RS10640-MONOMER"/>
<keyword evidence="5" id="KW-0482">Metalloprotease</keyword>
<name>A9FV19_SORC5</name>
<dbReference type="InterPro" id="IPR011765">
    <property type="entry name" value="Pept_M16_N"/>
</dbReference>
<dbReference type="Pfam" id="PF00675">
    <property type="entry name" value="Peptidase_M16"/>
    <property type="match status" value="1"/>
</dbReference>
<feature type="domain" description="Peptidase M16 N-terminal" evidence="7">
    <location>
        <begin position="118"/>
        <end position="241"/>
    </location>
</feature>
<dbReference type="InterPro" id="IPR011249">
    <property type="entry name" value="Metalloenz_LuxS/M16"/>
</dbReference>
<dbReference type="SUPFAM" id="SSF63411">
    <property type="entry name" value="LuxS/MPP-like metallohydrolase"/>
    <property type="match status" value="2"/>
</dbReference>
<dbReference type="GO" id="GO:0006508">
    <property type="term" value="P:proteolysis"/>
    <property type="evidence" value="ECO:0007669"/>
    <property type="project" value="UniProtKB-KW"/>
</dbReference>
<proteinExistence type="inferred from homology"/>
<dbReference type="PANTHER" id="PTHR43690:SF35">
    <property type="entry name" value="NON-CATALYTIC MEMBER OF PEPTIDASE SUBFAMILY M16B-RELATED"/>
    <property type="match status" value="1"/>
</dbReference>
<evidence type="ECO:0000256" key="2">
    <source>
        <dbReference type="ARBA" id="ARBA00022670"/>
    </source>
</evidence>
<reference evidence="9 10" key="1">
    <citation type="journal article" date="2007" name="Nat. Biotechnol.">
        <title>Complete genome sequence of the myxobacterium Sorangium cellulosum.</title>
        <authorList>
            <person name="Schneiker S."/>
            <person name="Perlova O."/>
            <person name="Kaiser O."/>
            <person name="Gerth K."/>
            <person name="Alici A."/>
            <person name="Altmeyer M.O."/>
            <person name="Bartels D."/>
            <person name="Bekel T."/>
            <person name="Beyer S."/>
            <person name="Bode E."/>
            <person name="Bode H.B."/>
            <person name="Bolten C.J."/>
            <person name="Choudhuri J.V."/>
            <person name="Doss S."/>
            <person name="Elnakady Y.A."/>
            <person name="Frank B."/>
            <person name="Gaigalat L."/>
            <person name="Goesmann A."/>
            <person name="Groeger C."/>
            <person name="Gross F."/>
            <person name="Jelsbak L."/>
            <person name="Jelsbak L."/>
            <person name="Kalinowski J."/>
            <person name="Kegler C."/>
            <person name="Knauber T."/>
            <person name="Konietzny S."/>
            <person name="Kopp M."/>
            <person name="Krause L."/>
            <person name="Krug D."/>
            <person name="Linke B."/>
            <person name="Mahmud T."/>
            <person name="Martinez-Arias R."/>
            <person name="McHardy A.C."/>
            <person name="Merai M."/>
            <person name="Meyer F."/>
            <person name="Mormann S."/>
            <person name="Munoz-Dorado J."/>
            <person name="Perez J."/>
            <person name="Pradella S."/>
            <person name="Rachid S."/>
            <person name="Raddatz G."/>
            <person name="Rosenau F."/>
            <person name="Rueckert C."/>
            <person name="Sasse F."/>
            <person name="Scharfe M."/>
            <person name="Schuster S.C."/>
            <person name="Suen G."/>
            <person name="Treuner-Lange A."/>
            <person name="Velicer G.J."/>
            <person name="Vorholter F.-J."/>
            <person name="Weissman K.J."/>
            <person name="Welch R.D."/>
            <person name="Wenzel S.C."/>
            <person name="Whitworth D.E."/>
            <person name="Wilhelm S."/>
            <person name="Wittmann C."/>
            <person name="Bloecker H."/>
            <person name="Puehler A."/>
            <person name="Mueller R."/>
        </authorList>
    </citation>
    <scope>NUCLEOTIDE SEQUENCE [LARGE SCALE GENOMIC DNA]</scope>
    <source>
        <strain evidence="10">So ce56</strain>
    </source>
</reference>
<evidence type="ECO:0000256" key="5">
    <source>
        <dbReference type="ARBA" id="ARBA00023049"/>
    </source>
</evidence>
<gene>
    <name evidence="9" type="ordered locus">sce2069</name>
</gene>
<feature type="compositionally biased region" description="Low complexity" evidence="6">
    <location>
        <begin position="55"/>
        <end position="102"/>
    </location>
</feature>
<dbReference type="PANTHER" id="PTHR43690">
    <property type="entry name" value="NARDILYSIN"/>
    <property type="match status" value="1"/>
</dbReference>
<evidence type="ECO:0000259" key="7">
    <source>
        <dbReference type="Pfam" id="PF00675"/>
    </source>
</evidence>
<organism evidence="9 10">
    <name type="scientific">Sorangium cellulosum (strain So ce56)</name>
    <name type="common">Polyangium cellulosum (strain So ce56)</name>
    <dbReference type="NCBI Taxonomy" id="448385"/>
    <lineage>
        <taxon>Bacteria</taxon>
        <taxon>Pseudomonadati</taxon>
        <taxon>Myxococcota</taxon>
        <taxon>Polyangia</taxon>
        <taxon>Polyangiales</taxon>
        <taxon>Polyangiaceae</taxon>
        <taxon>Sorangium</taxon>
    </lineage>
</organism>
<keyword evidence="4" id="KW-0862">Zinc</keyword>
<dbReference type="EMBL" id="AM746676">
    <property type="protein sequence ID" value="CAN92228.1"/>
    <property type="molecule type" value="Genomic_DNA"/>
</dbReference>
<dbReference type="InterPro" id="IPR050626">
    <property type="entry name" value="Peptidase_M16"/>
</dbReference>
<comment type="similarity">
    <text evidence="1">Belongs to the peptidase M16 family.</text>
</comment>
<evidence type="ECO:0000256" key="4">
    <source>
        <dbReference type="ARBA" id="ARBA00022833"/>
    </source>
</evidence>
<feature type="region of interest" description="Disordered" evidence="6">
    <location>
        <begin position="45"/>
        <end position="103"/>
    </location>
</feature>
<dbReference type="eggNOG" id="COG0612">
    <property type="taxonomic scope" value="Bacteria"/>
</dbReference>
<dbReference type="KEGG" id="scl:sce2069"/>
<dbReference type="HOGENOM" id="CLU_009902_1_1_7"/>
<dbReference type="AlphaFoldDB" id="A9FV19"/>
<keyword evidence="2" id="KW-0645">Protease</keyword>
<protein>
    <recommendedName>
        <fullName evidence="11">Zinc protease</fullName>
    </recommendedName>
</protein>